<dbReference type="EMBL" id="OZ034837">
    <property type="protein sequence ID" value="CAL1678756.1"/>
    <property type="molecule type" value="Genomic_DNA"/>
</dbReference>
<name>A0AAV2NF02_9HYME</name>
<feature type="transmembrane region" description="Helical" evidence="1">
    <location>
        <begin position="16"/>
        <end position="36"/>
    </location>
</feature>
<protein>
    <submittedName>
        <fullName evidence="2">Uncharacterized protein</fullName>
    </submittedName>
</protein>
<keyword evidence="1" id="KW-1133">Transmembrane helix</keyword>
<organism evidence="2 3">
    <name type="scientific">Lasius platythorax</name>
    <dbReference type="NCBI Taxonomy" id="488582"/>
    <lineage>
        <taxon>Eukaryota</taxon>
        <taxon>Metazoa</taxon>
        <taxon>Ecdysozoa</taxon>
        <taxon>Arthropoda</taxon>
        <taxon>Hexapoda</taxon>
        <taxon>Insecta</taxon>
        <taxon>Pterygota</taxon>
        <taxon>Neoptera</taxon>
        <taxon>Endopterygota</taxon>
        <taxon>Hymenoptera</taxon>
        <taxon>Apocrita</taxon>
        <taxon>Aculeata</taxon>
        <taxon>Formicoidea</taxon>
        <taxon>Formicidae</taxon>
        <taxon>Formicinae</taxon>
        <taxon>Lasius</taxon>
        <taxon>Lasius</taxon>
    </lineage>
</organism>
<keyword evidence="1" id="KW-0472">Membrane</keyword>
<evidence type="ECO:0000313" key="3">
    <source>
        <dbReference type="Proteomes" id="UP001497644"/>
    </source>
</evidence>
<dbReference type="AlphaFoldDB" id="A0AAV2NF02"/>
<gene>
    <name evidence="2" type="ORF">LPLAT_LOCUS4537</name>
</gene>
<accession>A0AAV2NF02</accession>
<evidence type="ECO:0000256" key="1">
    <source>
        <dbReference type="SAM" id="Phobius"/>
    </source>
</evidence>
<dbReference type="Proteomes" id="UP001497644">
    <property type="component" value="Chromosome 14"/>
</dbReference>
<reference evidence="2" key="1">
    <citation type="submission" date="2024-04" db="EMBL/GenBank/DDBJ databases">
        <authorList>
            <consortium name="Molecular Ecology Group"/>
        </authorList>
    </citation>
    <scope>NUCLEOTIDE SEQUENCE</scope>
</reference>
<proteinExistence type="predicted"/>
<keyword evidence="3" id="KW-1185">Reference proteome</keyword>
<evidence type="ECO:0000313" key="2">
    <source>
        <dbReference type="EMBL" id="CAL1678756.1"/>
    </source>
</evidence>
<keyword evidence="1" id="KW-0812">Transmembrane</keyword>
<sequence>MISEFRSFETISESTLLLLLFYNFLTECLSGYYNWFWYCPSRKLGQLINSSVMHNSEIQAIIPDLKTNLFEGYQVTFVFNVHFQMISLNHMTPRM</sequence>